<comment type="caution">
    <text evidence="2">The sequence shown here is derived from an EMBL/GenBank/DDBJ whole genome shotgun (WGS) entry which is preliminary data.</text>
</comment>
<sequence length="63" mass="7025">MLGIDDVQSLEQKPTPAPEQGLAEELADPQPAPGSYWATHEIVRRTPEEIRRGEAPAYVRRIS</sequence>
<accession>A0A229SLY9</accession>
<protein>
    <submittedName>
        <fullName evidence="2">Uncharacterized protein</fullName>
    </submittedName>
</protein>
<proteinExistence type="predicted"/>
<evidence type="ECO:0000313" key="2">
    <source>
        <dbReference type="EMBL" id="OXM59671.1"/>
    </source>
</evidence>
<dbReference type="EMBL" id="NMUL01000077">
    <property type="protein sequence ID" value="OXM59671.1"/>
    <property type="molecule type" value="Genomic_DNA"/>
</dbReference>
<name>A0A229SLY9_9PSEU</name>
<dbReference type="AlphaFoldDB" id="A0A229SLY9"/>
<gene>
    <name evidence="2" type="ORF">CF165_46610</name>
</gene>
<feature type="region of interest" description="Disordered" evidence="1">
    <location>
        <begin position="1"/>
        <end position="35"/>
    </location>
</feature>
<keyword evidence="3" id="KW-1185">Reference proteome</keyword>
<evidence type="ECO:0000256" key="1">
    <source>
        <dbReference type="SAM" id="MobiDB-lite"/>
    </source>
</evidence>
<organism evidence="2 3">
    <name type="scientific">Amycolatopsis vastitatis</name>
    <dbReference type="NCBI Taxonomy" id="1905142"/>
    <lineage>
        <taxon>Bacteria</taxon>
        <taxon>Bacillati</taxon>
        <taxon>Actinomycetota</taxon>
        <taxon>Actinomycetes</taxon>
        <taxon>Pseudonocardiales</taxon>
        <taxon>Pseudonocardiaceae</taxon>
        <taxon>Amycolatopsis</taxon>
    </lineage>
</organism>
<reference evidence="3" key="1">
    <citation type="submission" date="2017-07" db="EMBL/GenBank/DDBJ databases">
        <title>Comparative genome mining reveals phylogenetic distribution patterns of secondary metabolites in Amycolatopsis.</title>
        <authorList>
            <person name="Adamek M."/>
            <person name="Alanjary M."/>
            <person name="Sales-Ortells H."/>
            <person name="Goodfellow M."/>
            <person name="Bull A.T."/>
            <person name="Kalinowski J."/>
            <person name="Ziemert N."/>
        </authorList>
    </citation>
    <scope>NUCLEOTIDE SEQUENCE [LARGE SCALE GENOMIC DNA]</scope>
    <source>
        <strain evidence="3">H5</strain>
    </source>
</reference>
<dbReference type="Proteomes" id="UP000215199">
    <property type="component" value="Unassembled WGS sequence"/>
</dbReference>
<evidence type="ECO:0000313" key="3">
    <source>
        <dbReference type="Proteomes" id="UP000215199"/>
    </source>
</evidence>